<dbReference type="EnsemblMetazoa" id="CLYHEMT011402.1">
    <property type="protein sequence ID" value="CLYHEMP011402.1"/>
    <property type="gene ID" value="CLYHEMG011402"/>
</dbReference>
<name>A0A7M5V8C0_9CNID</name>
<evidence type="ECO:0000313" key="2">
    <source>
        <dbReference type="Proteomes" id="UP000594262"/>
    </source>
</evidence>
<dbReference type="PANTHER" id="PTHR46791">
    <property type="entry name" value="EXPRESSED PROTEIN"/>
    <property type="match status" value="1"/>
</dbReference>
<dbReference type="Proteomes" id="UP000594262">
    <property type="component" value="Unplaced"/>
</dbReference>
<organism evidence="1 2">
    <name type="scientific">Clytia hemisphaerica</name>
    <dbReference type="NCBI Taxonomy" id="252671"/>
    <lineage>
        <taxon>Eukaryota</taxon>
        <taxon>Metazoa</taxon>
        <taxon>Cnidaria</taxon>
        <taxon>Hydrozoa</taxon>
        <taxon>Hydroidolina</taxon>
        <taxon>Leptothecata</taxon>
        <taxon>Obeliida</taxon>
        <taxon>Clytiidae</taxon>
        <taxon>Clytia</taxon>
    </lineage>
</organism>
<dbReference type="PANTHER" id="PTHR46791:SF13">
    <property type="entry name" value="CLR5 DOMAIN-CONTAINING PROTEIN"/>
    <property type="match status" value="1"/>
</dbReference>
<evidence type="ECO:0008006" key="3">
    <source>
        <dbReference type="Google" id="ProtNLM"/>
    </source>
</evidence>
<evidence type="ECO:0000313" key="1">
    <source>
        <dbReference type="EnsemblMetazoa" id="CLYHEMP011402.1"/>
    </source>
</evidence>
<reference evidence="1" key="1">
    <citation type="submission" date="2021-01" db="UniProtKB">
        <authorList>
            <consortium name="EnsemblMetazoa"/>
        </authorList>
    </citation>
    <scope>IDENTIFICATION</scope>
</reference>
<dbReference type="AlphaFoldDB" id="A0A7M5V8C0"/>
<accession>A0A7M5V8C0</accession>
<keyword evidence="2" id="KW-1185">Reference proteome</keyword>
<proteinExistence type="predicted"/>
<sequence length="144" mass="17338">MAALLNEKKDVVVGYFNDGYTYAEIIEMLRVKDRVKTSMSTLKRFFRSNRLYKRPLQNRRDEDLVLKQAISEELEGSSGNLGYRRMHRILLTKGLMCRREDVRRFLLELDPVGVNIRRKHRLRRRKYRSRGPGYVWHIDFVFFP</sequence>
<protein>
    <recommendedName>
        <fullName evidence="3">HTH-like domain-containing protein</fullName>
    </recommendedName>
</protein>